<name>A0AA38W9U6_9ASTR</name>
<dbReference type="Pfam" id="PF14223">
    <property type="entry name" value="Retrotran_gag_2"/>
    <property type="match status" value="1"/>
</dbReference>
<dbReference type="InterPro" id="IPR012337">
    <property type="entry name" value="RNaseH-like_sf"/>
</dbReference>
<feature type="compositionally biased region" description="Low complexity" evidence="1">
    <location>
        <begin position="27"/>
        <end position="40"/>
    </location>
</feature>
<feature type="region of interest" description="Disordered" evidence="1">
    <location>
        <begin position="621"/>
        <end position="699"/>
    </location>
</feature>
<evidence type="ECO:0000313" key="3">
    <source>
        <dbReference type="EMBL" id="KAJ9552437.1"/>
    </source>
</evidence>
<feature type="compositionally biased region" description="Polar residues" evidence="1">
    <location>
        <begin position="676"/>
        <end position="690"/>
    </location>
</feature>
<dbReference type="PROSITE" id="PS50994">
    <property type="entry name" value="INTEGRASE"/>
    <property type="match status" value="1"/>
</dbReference>
<feature type="region of interest" description="Disordered" evidence="1">
    <location>
        <begin position="26"/>
        <end position="48"/>
    </location>
</feature>
<dbReference type="AlphaFoldDB" id="A0AA38W9U6"/>
<dbReference type="InterPro" id="IPR036397">
    <property type="entry name" value="RNaseH_sf"/>
</dbReference>
<dbReference type="EMBL" id="JARYMX010000004">
    <property type="protein sequence ID" value="KAJ9552437.1"/>
    <property type="molecule type" value="Genomic_DNA"/>
</dbReference>
<feature type="domain" description="Integrase catalytic" evidence="2">
    <location>
        <begin position="380"/>
        <end position="555"/>
    </location>
</feature>
<evidence type="ECO:0000256" key="1">
    <source>
        <dbReference type="SAM" id="MobiDB-lite"/>
    </source>
</evidence>
<evidence type="ECO:0000313" key="4">
    <source>
        <dbReference type="Proteomes" id="UP001172457"/>
    </source>
</evidence>
<dbReference type="Gene3D" id="3.30.420.10">
    <property type="entry name" value="Ribonuclease H-like superfamily/Ribonuclease H"/>
    <property type="match status" value="1"/>
</dbReference>
<sequence length="1079" mass="121388">MVQPFLVTNNLFGYVDGTIPCPPVTIPASSSSEKESSPTTVSPPQPNPSYTAWVSNDAHVRMLITSTISEASFQHVQGLTSRDLWLSLERAYAPHTSSREYTLKTQLLKLEMKPDETSSAYLTRAQEYADALANIGEPMKDKDLVMLVLSGLREEYNGLKSTLLGRQFPTAFAELHGLLSDHDYMIKKFSIYPSPSQAFTTVTNNRNSAVSGAISSTPQPDQLQAIQQLLSQLGLQVQTVNAQPAQAFYTNRSGNHRGRGRDSRRGRGNYNNRIQGGGNRNQFSWASNQNTVFGTCNRCGIGHIPSLCPNRDPATMRTRQPPSANVTEYRSQAWLPDTGSSHHVAPDLSSFDNSEAYYDEDNLHVGNGKGLPILHIGSSHLYSPNKTFSLKDILHTQPVQKMSFSTARASSTTWHQRLGHPHPQLLKFMWIFPLKLKSDVYSTFKRFLALVERHFQTKLKSVQTDWGGEFWNLSQFFSPLGITHRLSCPHTSEQNGFVERRHRHVVETGLTLLAQSHVPQRFWHFAFDTAVYLINRMPSRTNSNTSPFEHVFKHKPDFSFLRVFGCQCYPHLRPYNKHKMDFRSTPCVFLGYSTAHHGYRCYDPESDRIYMARHVRFNEQSFPFQTPPTPKPTPTTSNPYVSTNPNSDLPPTDPPSTEPHTHPTPPEPTHPTILTVQSIPHETPPTTTLPNAHPTAQPPIAQTYHCRSKVPEPPPRPTPTPTPLPLLLPDNLSWRSAMADEYSALMRNGTWTLVPRVPNSNVIDSKWVYKLKRDQTAAIKRYKARLVAKGFRQQPGIDYQETFSPVVKSTTIRVILSLAVTQKWSLRQLDVQNAFLHGDLNETVYSQQPPGFVDPAKPDHGAKTDPSFFIYSHRGTILYMLVYVDDILLTGNNSEAIDKVVQSFSQSFAVQDMGRLSYFLGIEVISQGPDMLLSQKKYILELLQRTGLSNAKPVSSPMTTTANLALGDSATFADPIKYRQIVGALQYVTLSRLDIAFAVNKVCQFMHSPTENHWTAVKRILRYLQGSADYGLRLIHDSGTILVDPALLRPDEMIMILNLYLDQDQETNESVLQSTDPIH</sequence>
<evidence type="ECO:0000259" key="2">
    <source>
        <dbReference type="PROSITE" id="PS50994"/>
    </source>
</evidence>
<organism evidence="3 4">
    <name type="scientific">Centaurea solstitialis</name>
    <name type="common">yellow star-thistle</name>
    <dbReference type="NCBI Taxonomy" id="347529"/>
    <lineage>
        <taxon>Eukaryota</taxon>
        <taxon>Viridiplantae</taxon>
        <taxon>Streptophyta</taxon>
        <taxon>Embryophyta</taxon>
        <taxon>Tracheophyta</taxon>
        <taxon>Spermatophyta</taxon>
        <taxon>Magnoliopsida</taxon>
        <taxon>eudicotyledons</taxon>
        <taxon>Gunneridae</taxon>
        <taxon>Pentapetalae</taxon>
        <taxon>asterids</taxon>
        <taxon>campanulids</taxon>
        <taxon>Asterales</taxon>
        <taxon>Asteraceae</taxon>
        <taxon>Carduoideae</taxon>
        <taxon>Cardueae</taxon>
        <taxon>Centaureinae</taxon>
        <taxon>Centaurea</taxon>
    </lineage>
</organism>
<dbReference type="Pfam" id="PF25597">
    <property type="entry name" value="SH3_retrovirus"/>
    <property type="match status" value="1"/>
</dbReference>
<accession>A0AA38W9U6</accession>
<dbReference type="Pfam" id="PF07727">
    <property type="entry name" value="RVT_2"/>
    <property type="match status" value="2"/>
</dbReference>
<dbReference type="GO" id="GO:0003676">
    <property type="term" value="F:nucleic acid binding"/>
    <property type="evidence" value="ECO:0007669"/>
    <property type="project" value="InterPro"/>
</dbReference>
<dbReference type="PANTHER" id="PTHR47481:SF39">
    <property type="entry name" value="TRANSCRIPTION FACTOR INTERACTOR AND REGULATOR CCHC(ZN) FAMILY"/>
    <property type="match status" value="1"/>
</dbReference>
<gene>
    <name evidence="3" type="ORF">OSB04_016482</name>
</gene>
<keyword evidence="4" id="KW-1185">Reference proteome</keyword>
<proteinExistence type="predicted"/>
<dbReference type="PANTHER" id="PTHR47481">
    <property type="match status" value="1"/>
</dbReference>
<feature type="region of interest" description="Disordered" evidence="1">
    <location>
        <begin position="250"/>
        <end position="281"/>
    </location>
</feature>
<feature type="compositionally biased region" description="Pro residues" evidence="1">
    <location>
        <begin position="651"/>
        <end position="669"/>
    </location>
</feature>
<dbReference type="InterPro" id="IPR013103">
    <property type="entry name" value="RVT_2"/>
</dbReference>
<dbReference type="InterPro" id="IPR043502">
    <property type="entry name" value="DNA/RNA_pol_sf"/>
</dbReference>
<dbReference type="Proteomes" id="UP001172457">
    <property type="component" value="Chromosome 4"/>
</dbReference>
<dbReference type="SUPFAM" id="SSF56672">
    <property type="entry name" value="DNA/RNA polymerases"/>
    <property type="match status" value="1"/>
</dbReference>
<dbReference type="InterPro" id="IPR001584">
    <property type="entry name" value="Integrase_cat-core"/>
</dbReference>
<reference evidence="3" key="1">
    <citation type="submission" date="2023-03" db="EMBL/GenBank/DDBJ databases">
        <title>Chromosome-scale reference genome and RAD-based genetic map of yellow starthistle (Centaurea solstitialis) reveal putative structural variation and QTLs associated with invader traits.</title>
        <authorList>
            <person name="Reatini B."/>
            <person name="Cang F.A."/>
            <person name="Jiang Q."/>
            <person name="Mckibben M.T.W."/>
            <person name="Barker M.S."/>
            <person name="Rieseberg L.H."/>
            <person name="Dlugosch K.M."/>
        </authorList>
    </citation>
    <scope>NUCLEOTIDE SEQUENCE</scope>
    <source>
        <strain evidence="3">CAN-66</strain>
        <tissue evidence="3">Leaf</tissue>
    </source>
</reference>
<comment type="caution">
    <text evidence="3">The sequence shown here is derived from an EMBL/GenBank/DDBJ whole genome shotgun (WGS) entry which is preliminary data.</text>
</comment>
<protein>
    <recommendedName>
        <fullName evidence="2">Integrase catalytic domain-containing protein</fullName>
    </recommendedName>
</protein>
<dbReference type="InterPro" id="IPR057670">
    <property type="entry name" value="SH3_retrovirus"/>
</dbReference>
<dbReference type="GO" id="GO:0015074">
    <property type="term" value="P:DNA integration"/>
    <property type="evidence" value="ECO:0007669"/>
    <property type="project" value="InterPro"/>
</dbReference>
<dbReference type="SUPFAM" id="SSF53098">
    <property type="entry name" value="Ribonuclease H-like"/>
    <property type="match status" value="1"/>
</dbReference>